<protein>
    <submittedName>
        <fullName evidence="1">Esterase</fullName>
    </submittedName>
</protein>
<dbReference type="Proteomes" id="UP000267535">
    <property type="component" value="Unassembled WGS sequence"/>
</dbReference>
<evidence type="ECO:0000313" key="2">
    <source>
        <dbReference type="Proteomes" id="UP000267535"/>
    </source>
</evidence>
<gene>
    <name evidence="1" type="ORF">EHS89_13050</name>
</gene>
<dbReference type="InterPro" id="IPR029058">
    <property type="entry name" value="AB_hydrolase_fold"/>
</dbReference>
<evidence type="ECO:0000313" key="1">
    <source>
        <dbReference type="EMBL" id="RRC98538.1"/>
    </source>
</evidence>
<name>A0A3P1SN09_9GAMM</name>
<dbReference type="OrthoDB" id="9814831at2"/>
<dbReference type="EMBL" id="RQXV01000007">
    <property type="protein sequence ID" value="RRC98538.1"/>
    <property type="molecule type" value="Genomic_DNA"/>
</dbReference>
<dbReference type="PANTHER" id="PTHR35602:SF3">
    <property type="entry name" value="ESTERASE YQIA"/>
    <property type="match status" value="1"/>
</dbReference>
<reference evidence="1 2" key="1">
    <citation type="submission" date="2018-11" db="EMBL/GenBank/DDBJ databases">
        <title>The draft genome sequence of Amphritea balenae JAMM 1525T.</title>
        <authorList>
            <person name="Fang Z."/>
            <person name="Zhang Y."/>
            <person name="Han X."/>
        </authorList>
    </citation>
    <scope>NUCLEOTIDE SEQUENCE [LARGE SCALE GENOMIC DNA]</scope>
    <source>
        <strain evidence="1 2">JAMM 1525</strain>
    </source>
</reference>
<accession>A0A3P1SN09</accession>
<dbReference type="Gene3D" id="3.40.50.1820">
    <property type="entry name" value="alpha/beta hydrolase"/>
    <property type="match status" value="1"/>
</dbReference>
<dbReference type="Pfam" id="PF05728">
    <property type="entry name" value="UPF0227"/>
    <property type="match status" value="1"/>
</dbReference>
<dbReference type="AlphaFoldDB" id="A0A3P1SN09"/>
<keyword evidence="2" id="KW-1185">Reference proteome</keyword>
<comment type="caution">
    <text evidence="1">The sequence shown here is derived from an EMBL/GenBank/DDBJ whole genome shotgun (WGS) entry which is preliminary data.</text>
</comment>
<dbReference type="InterPro" id="IPR008886">
    <property type="entry name" value="UPF0227/Esterase_YqiA"/>
</dbReference>
<dbReference type="RefSeq" id="WP_124926599.1">
    <property type="nucleotide sequence ID" value="NZ_BMOH01000002.1"/>
</dbReference>
<dbReference type="PANTHER" id="PTHR35602">
    <property type="entry name" value="ESTERASE YQIA-RELATED"/>
    <property type="match status" value="1"/>
</dbReference>
<dbReference type="SUPFAM" id="SSF53474">
    <property type="entry name" value="alpha/beta-Hydrolases"/>
    <property type="match status" value="1"/>
</dbReference>
<sequence>MAQPLFIYIHGFNSSPDSFKARFFADWMAENGRAEEVIVPQLPHWPARAVALLEQLVEANADRNITLIGSSLGGYYSTWLVEKYGLRAVLINPAVRPYELLADMLGEQGNYYSDEKYELTRKHLDQLLAVNCSELNDPQHYLLLTQTADETLDYREGVEKFSASPMLVQQGGSHGFDQFELVIPTILAFAEGWIELPSLTDLNAMEEKD</sequence>
<organism evidence="1 2">
    <name type="scientific">Amphritea balenae</name>
    <dbReference type="NCBI Taxonomy" id="452629"/>
    <lineage>
        <taxon>Bacteria</taxon>
        <taxon>Pseudomonadati</taxon>
        <taxon>Pseudomonadota</taxon>
        <taxon>Gammaproteobacteria</taxon>
        <taxon>Oceanospirillales</taxon>
        <taxon>Oceanospirillaceae</taxon>
        <taxon>Amphritea</taxon>
    </lineage>
</organism>
<proteinExistence type="predicted"/>